<dbReference type="InterPro" id="IPR050618">
    <property type="entry name" value="Ubq-SigPath_Reg"/>
</dbReference>
<protein>
    <submittedName>
        <fullName evidence="5">Ran-binding protein-like protein</fullName>
    </submittedName>
</protein>
<evidence type="ECO:0000313" key="6">
    <source>
        <dbReference type="Proteomes" id="UP000029964"/>
    </source>
</evidence>
<dbReference type="SMART" id="SM00667">
    <property type="entry name" value="LisH"/>
    <property type="match status" value="1"/>
</dbReference>
<comment type="function">
    <text evidence="1">Involved in the proteasome-dependent degradation of fructose-1,6-bisphosphatase.</text>
</comment>
<dbReference type="PROSITE" id="PS50896">
    <property type="entry name" value="LISH"/>
    <property type="match status" value="1"/>
</dbReference>
<name>A0A086SWQ6_HAPC1</name>
<gene>
    <name evidence="5" type="ORF">ACRE_077340</name>
</gene>
<feature type="region of interest" description="Disordered" evidence="2">
    <location>
        <begin position="534"/>
        <end position="564"/>
    </location>
</feature>
<dbReference type="HOGENOM" id="CLU_009129_2_0_1"/>
<accession>A0A086SWQ6</accession>
<dbReference type="InterPro" id="IPR013144">
    <property type="entry name" value="CRA_dom"/>
</dbReference>
<feature type="compositionally biased region" description="Low complexity" evidence="2">
    <location>
        <begin position="56"/>
        <end position="66"/>
    </location>
</feature>
<evidence type="ECO:0000256" key="1">
    <source>
        <dbReference type="ARBA" id="ARBA00002343"/>
    </source>
</evidence>
<proteinExistence type="predicted"/>
<dbReference type="PROSITE" id="PS50188">
    <property type="entry name" value="B302_SPRY"/>
    <property type="match status" value="1"/>
</dbReference>
<feature type="region of interest" description="Disordered" evidence="2">
    <location>
        <begin position="169"/>
        <end position="219"/>
    </location>
</feature>
<feature type="compositionally biased region" description="Basic and acidic residues" evidence="2">
    <location>
        <begin position="199"/>
        <end position="210"/>
    </location>
</feature>
<feature type="compositionally biased region" description="Polar residues" evidence="2">
    <location>
        <begin position="173"/>
        <end position="190"/>
    </location>
</feature>
<dbReference type="SMART" id="SM00449">
    <property type="entry name" value="SPRY"/>
    <property type="match status" value="1"/>
</dbReference>
<dbReference type="STRING" id="857340.A0A086SWQ6"/>
<dbReference type="InterPro" id="IPR006594">
    <property type="entry name" value="LisH"/>
</dbReference>
<dbReference type="InterPro" id="IPR043136">
    <property type="entry name" value="B30.2/SPRY_sf"/>
</dbReference>
<dbReference type="PANTHER" id="PTHR12864">
    <property type="entry name" value="RAN BINDING PROTEIN 9-RELATED"/>
    <property type="match status" value="1"/>
</dbReference>
<dbReference type="OrthoDB" id="25503at2759"/>
<dbReference type="SMART" id="SM00757">
    <property type="entry name" value="CRA"/>
    <property type="match status" value="1"/>
</dbReference>
<dbReference type="EMBL" id="JPKY01000124">
    <property type="protein sequence ID" value="KFH41538.1"/>
    <property type="molecule type" value="Genomic_DNA"/>
</dbReference>
<dbReference type="SMART" id="SM00668">
    <property type="entry name" value="CTLH"/>
    <property type="match status" value="1"/>
</dbReference>
<reference evidence="6" key="1">
    <citation type="journal article" date="2014" name="Genome Announc.">
        <title>Genome sequence and annotation of Acremonium chrysogenum, producer of the beta-lactam antibiotic cephalosporin C.</title>
        <authorList>
            <person name="Terfehr D."/>
            <person name="Dahlmann T.A."/>
            <person name="Specht T."/>
            <person name="Zadra I."/>
            <person name="Kuernsteiner H."/>
            <person name="Kueck U."/>
        </authorList>
    </citation>
    <scope>NUCLEOTIDE SEQUENCE [LARGE SCALE GENOMIC DNA]</scope>
    <source>
        <strain evidence="6">ATCC 11550 / CBS 779.69 / DSM 880 / IAM 14645 / JCM 23072 / IMI 49137</strain>
    </source>
</reference>
<dbReference type="Pfam" id="PF10607">
    <property type="entry name" value="CTLH"/>
    <property type="match status" value="1"/>
</dbReference>
<feature type="region of interest" description="Disordered" evidence="2">
    <location>
        <begin position="1"/>
        <end position="88"/>
    </location>
</feature>
<dbReference type="InterPro" id="IPR006595">
    <property type="entry name" value="CTLH_C"/>
</dbReference>
<evidence type="ECO:0000313" key="5">
    <source>
        <dbReference type="EMBL" id="KFH41538.1"/>
    </source>
</evidence>
<dbReference type="PROSITE" id="PS50897">
    <property type="entry name" value="CTLH"/>
    <property type="match status" value="1"/>
</dbReference>
<evidence type="ECO:0000259" key="4">
    <source>
        <dbReference type="PROSITE" id="PS50897"/>
    </source>
</evidence>
<feature type="domain" description="CTLH" evidence="4">
    <location>
        <begin position="477"/>
        <end position="534"/>
    </location>
</feature>
<dbReference type="Pfam" id="PF00622">
    <property type="entry name" value="SPRY"/>
    <property type="match status" value="1"/>
</dbReference>
<dbReference type="InterPro" id="IPR024964">
    <property type="entry name" value="CTLH/CRA"/>
</dbReference>
<dbReference type="Proteomes" id="UP000029964">
    <property type="component" value="Unassembled WGS sequence"/>
</dbReference>
<dbReference type="InterPro" id="IPR001870">
    <property type="entry name" value="B30.2/SPRY"/>
</dbReference>
<feature type="domain" description="B30.2/SPRY" evidence="3">
    <location>
        <begin position="198"/>
        <end position="391"/>
    </location>
</feature>
<keyword evidence="6" id="KW-1185">Reference proteome</keyword>
<sequence>MASPFEYDGLPDSPVTDEGPRIPDVPPRLTLSLPDDPASISPDSWLSRPIPEPTGRSPSSSRPNPNAQTYRVPLRLTSNSAGRPARPNSHEAMAALIRSRLGRSHSKSARGGRSEPPFLPTALDAFRSPLELDMDEDRFFVPSYLINSVYMQKLETEYMAKARARQSKKASSNGIDANNNSDLASASLPSGSHRGLSHRVVERSPSHDAPDSLPPLPSKWNKDDMWGGVEVDHGNIVRYTAPKTYHERDHEASAVRADHYMPPQCGIYYYEVTILDSRRDETTIAIGFSTKAATLSRPIGWEPESWAYHGDDGRCFTAQNVGKVFGPTFNKNDVIGCGVNFKSNSAFFTRNGILLGEPFHDVVKGDRKLYPAISLKRLGEKVKTNFGQDPFLFNINQMMENHRRDILEEISSTSTLQLEPSMSESDLLQALVLQFLQHDGYVDTARAFAGEMRDQKKALHVDPDTKFDGISIKDDEDANNRQLIRSAILEGDIDKAFKYTSTFYPKVLPANKRVHFNLRCRMFIEMVRQAAELSAANQPSGKSHRPSSDSDSQTMDLDQDGGEQQKKLRLLEQDILIYGQGLQADYAFDDGDDYASALQEMWALMAYKNPLKEPHVKHLLDQQGRVTVAEQLNSAILLSLGKSSRASLENVYAQTTALLDELQRDGGDGAFVSVDDCVGDIPDHSAT</sequence>
<organism evidence="5 6">
    <name type="scientific">Hapsidospora chrysogenum (strain ATCC 11550 / CBS 779.69 / DSM 880 / IAM 14645 / JCM 23072 / IMI 49137)</name>
    <name type="common">Acremonium chrysogenum</name>
    <dbReference type="NCBI Taxonomy" id="857340"/>
    <lineage>
        <taxon>Eukaryota</taxon>
        <taxon>Fungi</taxon>
        <taxon>Dikarya</taxon>
        <taxon>Ascomycota</taxon>
        <taxon>Pezizomycotina</taxon>
        <taxon>Sordariomycetes</taxon>
        <taxon>Hypocreomycetidae</taxon>
        <taxon>Hypocreales</taxon>
        <taxon>Bionectriaceae</taxon>
        <taxon>Hapsidospora</taxon>
    </lineage>
</organism>
<dbReference type="Gene3D" id="2.60.120.920">
    <property type="match status" value="1"/>
</dbReference>
<evidence type="ECO:0000256" key="2">
    <source>
        <dbReference type="SAM" id="MobiDB-lite"/>
    </source>
</evidence>
<dbReference type="AlphaFoldDB" id="A0A086SWQ6"/>
<evidence type="ECO:0000259" key="3">
    <source>
        <dbReference type="PROSITE" id="PS50188"/>
    </source>
</evidence>
<dbReference type="SUPFAM" id="SSF49899">
    <property type="entry name" value="Concanavalin A-like lectins/glucanases"/>
    <property type="match status" value="1"/>
</dbReference>
<dbReference type="InterPro" id="IPR013320">
    <property type="entry name" value="ConA-like_dom_sf"/>
</dbReference>
<comment type="caution">
    <text evidence="5">The sequence shown here is derived from an EMBL/GenBank/DDBJ whole genome shotgun (WGS) entry which is preliminary data.</text>
</comment>
<dbReference type="InterPro" id="IPR003877">
    <property type="entry name" value="SPRY_dom"/>
</dbReference>